<dbReference type="Pfam" id="PF04069">
    <property type="entry name" value="OpuAC"/>
    <property type="match status" value="1"/>
</dbReference>
<dbReference type="EMBL" id="VIKT02000001">
    <property type="protein sequence ID" value="NHF61806.1"/>
    <property type="molecule type" value="Genomic_DNA"/>
</dbReference>
<protein>
    <submittedName>
        <fullName evidence="3">ABC transporter substrate-binding protein</fullName>
    </submittedName>
</protein>
<dbReference type="Gene3D" id="3.40.190.120">
    <property type="entry name" value="Osmoprotection protein (prox), domain 2"/>
    <property type="match status" value="1"/>
</dbReference>
<reference evidence="3 4" key="1">
    <citation type="submission" date="2020-03" db="EMBL/GenBank/DDBJ databases">
        <title>Chryseoglobus sp. isolated from a deep-sea seamount.</title>
        <authorList>
            <person name="Zhang D.-C."/>
        </authorList>
    </citation>
    <scope>NUCLEOTIDE SEQUENCE [LARGE SCALE GENOMIC DNA]</scope>
    <source>
        <strain evidence="3 4">KN1116</strain>
    </source>
</reference>
<organism evidence="3 4">
    <name type="scientific">Microcella pacifica</name>
    <dbReference type="NCBI Taxonomy" id="2591847"/>
    <lineage>
        <taxon>Bacteria</taxon>
        <taxon>Bacillati</taxon>
        <taxon>Actinomycetota</taxon>
        <taxon>Actinomycetes</taxon>
        <taxon>Micrococcales</taxon>
        <taxon>Microbacteriaceae</taxon>
        <taxon>Microcella</taxon>
    </lineage>
</organism>
<dbReference type="InterPro" id="IPR007210">
    <property type="entry name" value="ABC_Gly_betaine_transp_sub-bd"/>
</dbReference>
<evidence type="ECO:0000259" key="2">
    <source>
        <dbReference type="Pfam" id="PF04069"/>
    </source>
</evidence>
<feature type="chain" id="PRO_5038544182" evidence="1">
    <location>
        <begin position="25"/>
        <end position="309"/>
    </location>
</feature>
<keyword evidence="4" id="KW-1185">Reference proteome</keyword>
<feature type="signal peptide" evidence="1">
    <location>
        <begin position="1"/>
        <end position="24"/>
    </location>
</feature>
<dbReference type="GO" id="GO:0022857">
    <property type="term" value="F:transmembrane transporter activity"/>
    <property type="evidence" value="ECO:0007669"/>
    <property type="project" value="InterPro"/>
</dbReference>
<dbReference type="GO" id="GO:0043190">
    <property type="term" value="C:ATP-binding cassette (ABC) transporter complex"/>
    <property type="evidence" value="ECO:0007669"/>
    <property type="project" value="InterPro"/>
</dbReference>
<dbReference type="AlphaFoldDB" id="A0A9E5JMV5"/>
<dbReference type="Proteomes" id="UP000818266">
    <property type="component" value="Unassembled WGS sequence"/>
</dbReference>
<evidence type="ECO:0000313" key="4">
    <source>
        <dbReference type="Proteomes" id="UP000818266"/>
    </source>
</evidence>
<dbReference type="OrthoDB" id="9781705at2"/>
<sequence length="309" mass="32507">MFTAQNKARFAVSAVAVGALVALAGCATTDPTGPSEPAEGTGETIVIGSFAFPESEILAEMYAIALEEAGFDVETALNLGPRQATIPALEDGSIDLMPEYNGNLLFFYDTENEARSTEEVDAALAEIVPDGFQVLDSSPAQDKDAYVVTRAKADEFGLVEIGDLSALEPFALGANPQFGELGYGIPGLASVYGVTDVEFVPIEDFGGPDTVRALVDDAVQVADIYTTSPAITAEDLVVLEDPLNLIAAQNVLPLLNSAVYSDELAAVLNEISAALSTEDLIALRDRVEGDENVQASVAARDWLEEKGLI</sequence>
<dbReference type="RefSeq" id="WP_152582000.1">
    <property type="nucleotide sequence ID" value="NZ_JAVJPO010000019.1"/>
</dbReference>
<evidence type="ECO:0000256" key="1">
    <source>
        <dbReference type="SAM" id="SignalP"/>
    </source>
</evidence>
<dbReference type="PROSITE" id="PS51257">
    <property type="entry name" value="PROKAR_LIPOPROTEIN"/>
    <property type="match status" value="1"/>
</dbReference>
<proteinExistence type="predicted"/>
<dbReference type="SUPFAM" id="SSF53850">
    <property type="entry name" value="Periplasmic binding protein-like II"/>
    <property type="match status" value="1"/>
</dbReference>
<comment type="caution">
    <text evidence="3">The sequence shown here is derived from an EMBL/GenBank/DDBJ whole genome shotgun (WGS) entry which is preliminary data.</text>
</comment>
<gene>
    <name evidence="3" type="ORF">FK219_000885</name>
</gene>
<keyword evidence="1" id="KW-0732">Signal</keyword>
<dbReference type="Gene3D" id="3.40.190.10">
    <property type="entry name" value="Periplasmic binding protein-like II"/>
    <property type="match status" value="1"/>
</dbReference>
<name>A0A9E5JMV5_9MICO</name>
<evidence type="ECO:0000313" key="3">
    <source>
        <dbReference type="EMBL" id="NHF61806.1"/>
    </source>
</evidence>
<dbReference type="CDD" id="cd13606">
    <property type="entry name" value="PBP2_ProX_like"/>
    <property type="match status" value="1"/>
</dbReference>
<accession>A0A9E5JMV5</accession>
<feature type="domain" description="ABC-type glycine betaine transport system substrate-binding" evidence="2">
    <location>
        <begin position="44"/>
        <end position="305"/>
    </location>
</feature>